<keyword evidence="6" id="KW-0472">Membrane</keyword>
<evidence type="ECO:0000256" key="3">
    <source>
        <dbReference type="ARBA" id="ARBA00022448"/>
    </source>
</evidence>
<accession>A0ABU4RQ97</accession>
<reference evidence="9 10" key="1">
    <citation type="submission" date="2023-11" db="EMBL/GenBank/DDBJ databases">
        <authorList>
            <person name="Bao R."/>
        </authorList>
    </citation>
    <scope>NUCLEOTIDE SEQUENCE [LARGE SCALE GENOMIC DNA]</scope>
    <source>
        <strain evidence="9 10">PJ23</strain>
    </source>
</reference>
<dbReference type="Proteomes" id="UP001274321">
    <property type="component" value="Unassembled WGS sequence"/>
</dbReference>
<evidence type="ECO:0000256" key="2">
    <source>
        <dbReference type="ARBA" id="ARBA00007613"/>
    </source>
</evidence>
<gene>
    <name evidence="9" type="ORF">SCD90_13190</name>
</gene>
<evidence type="ECO:0000256" key="8">
    <source>
        <dbReference type="SAM" id="SignalP"/>
    </source>
</evidence>
<dbReference type="PANTHER" id="PTHR30026">
    <property type="entry name" value="OUTER MEMBRANE PROTEIN TOLC"/>
    <property type="match status" value="1"/>
</dbReference>
<evidence type="ECO:0000256" key="1">
    <source>
        <dbReference type="ARBA" id="ARBA00004442"/>
    </source>
</evidence>
<evidence type="ECO:0000256" key="6">
    <source>
        <dbReference type="ARBA" id="ARBA00023136"/>
    </source>
</evidence>
<dbReference type="Pfam" id="PF02321">
    <property type="entry name" value="OEP"/>
    <property type="match status" value="2"/>
</dbReference>
<evidence type="ECO:0000313" key="10">
    <source>
        <dbReference type="Proteomes" id="UP001274321"/>
    </source>
</evidence>
<comment type="similarity">
    <text evidence="2">Belongs to the outer membrane factor (OMF) (TC 1.B.17) family.</text>
</comment>
<dbReference type="InterPro" id="IPR051906">
    <property type="entry name" value="TolC-like"/>
</dbReference>
<dbReference type="SUPFAM" id="SSF56954">
    <property type="entry name" value="Outer membrane efflux proteins (OEP)"/>
    <property type="match status" value="1"/>
</dbReference>
<comment type="subcellular location">
    <subcellularLocation>
        <location evidence="1">Cell outer membrane</location>
    </subcellularLocation>
</comment>
<keyword evidence="5" id="KW-0812">Transmembrane</keyword>
<dbReference type="EMBL" id="JAXAFJ010000008">
    <property type="protein sequence ID" value="MDX6807020.1"/>
    <property type="molecule type" value="Genomic_DNA"/>
</dbReference>
<organism evidence="9 10">
    <name type="scientific">Terrihabitans rhizophilus</name>
    <dbReference type="NCBI Taxonomy" id="3092662"/>
    <lineage>
        <taxon>Bacteria</taxon>
        <taxon>Pseudomonadati</taxon>
        <taxon>Pseudomonadota</taxon>
        <taxon>Alphaproteobacteria</taxon>
        <taxon>Hyphomicrobiales</taxon>
        <taxon>Terrihabitans</taxon>
    </lineage>
</organism>
<keyword evidence="3" id="KW-0813">Transport</keyword>
<evidence type="ECO:0000256" key="7">
    <source>
        <dbReference type="ARBA" id="ARBA00023237"/>
    </source>
</evidence>
<keyword evidence="8" id="KW-0732">Signal</keyword>
<keyword evidence="4" id="KW-1134">Transmembrane beta strand</keyword>
<feature type="signal peptide" evidence="8">
    <location>
        <begin position="1"/>
        <end position="31"/>
    </location>
</feature>
<dbReference type="PANTHER" id="PTHR30026:SF22">
    <property type="entry name" value="OUTER MEMBRANE EFFLUX PROTEIN"/>
    <property type="match status" value="1"/>
</dbReference>
<evidence type="ECO:0000256" key="4">
    <source>
        <dbReference type="ARBA" id="ARBA00022452"/>
    </source>
</evidence>
<name>A0ABU4RQ97_9HYPH</name>
<sequence length="478" mass="51266">MNLKARGLKRLLSLLVAQTALVAVFAAPVSAETLMDALAQAYTANPTLNAQRAATRATDESVPQALSGYRPQISGSLDGGRTAGRTWRPGGARVDSDAWTASTGVTIQQNIFNGYRTRNGVRQAESGVLSARETLLNTEQNVLYDAAEAYMNVLRDFAILDLNRNNVQLLNEDLRATRERFDVGEVTRTDVALSESRLAGSRSDVSVAEANLKASRAIYRQIIGSEPTKLVPGRPIDRLLPKTLNAALDVGHAEHPASLAALHAYDAAALQVRVVQGELAPTLSVQGNVSGQVDDAYSSGAGTGLGAGSANGTTNSVNASVLGVLTVPIYQGGQEYSRVREAKEILGQRRLEADIVRDQVRAAVVSAWGALEGAKAQIIAAQAQVEASGIALSGVREEYRVGQRTTLDVLNFQQELLNARVTLITAQRDRVVASYAVLQAIGRLNTERLGLKVAKYDAQVHYDQVRDKWFGLRTPDGR</sequence>
<keyword evidence="7" id="KW-0998">Cell outer membrane</keyword>
<protein>
    <submittedName>
        <fullName evidence="9">TolC family outer membrane protein</fullName>
    </submittedName>
</protein>
<feature type="chain" id="PRO_5045136158" evidence="8">
    <location>
        <begin position="32"/>
        <end position="478"/>
    </location>
</feature>
<dbReference type="InterPro" id="IPR003423">
    <property type="entry name" value="OMP_efflux"/>
</dbReference>
<dbReference type="NCBIfam" id="TIGR01844">
    <property type="entry name" value="type_I_sec_TolC"/>
    <property type="match status" value="1"/>
</dbReference>
<dbReference type="Gene3D" id="1.20.1600.10">
    <property type="entry name" value="Outer membrane efflux proteins (OEP)"/>
    <property type="match status" value="1"/>
</dbReference>
<keyword evidence="10" id="KW-1185">Reference proteome</keyword>
<dbReference type="InterPro" id="IPR010130">
    <property type="entry name" value="T1SS_OMP_TolC"/>
</dbReference>
<evidence type="ECO:0000256" key="5">
    <source>
        <dbReference type="ARBA" id="ARBA00022692"/>
    </source>
</evidence>
<comment type="caution">
    <text evidence="9">The sequence shown here is derived from an EMBL/GenBank/DDBJ whole genome shotgun (WGS) entry which is preliminary data.</text>
</comment>
<proteinExistence type="inferred from homology"/>
<dbReference type="RefSeq" id="WP_319845144.1">
    <property type="nucleotide sequence ID" value="NZ_JAXAFJ010000008.1"/>
</dbReference>
<evidence type="ECO:0000313" key="9">
    <source>
        <dbReference type="EMBL" id="MDX6807020.1"/>
    </source>
</evidence>